<feature type="transmembrane region" description="Helical" evidence="8">
    <location>
        <begin position="414"/>
        <end position="434"/>
    </location>
</feature>
<gene>
    <name evidence="10" type="ORF">PHISCL_10050</name>
</gene>
<comment type="subcellular location">
    <subcellularLocation>
        <location evidence="1">Membrane</location>
        <topology evidence="1">Multi-pass membrane protein</topology>
    </subcellularLocation>
</comment>
<reference evidence="11" key="1">
    <citation type="submission" date="2017-02" db="EMBL/GenBank/DDBJ databases">
        <authorList>
            <person name="Tafer H."/>
            <person name="Lopandic K."/>
        </authorList>
    </citation>
    <scope>NUCLEOTIDE SEQUENCE [LARGE SCALE GENOMIC DNA]</scope>
    <source>
        <strain evidence="11">CBS 366.77</strain>
    </source>
</reference>
<feature type="transmembrane region" description="Helical" evidence="8">
    <location>
        <begin position="123"/>
        <end position="144"/>
    </location>
</feature>
<evidence type="ECO:0000259" key="9">
    <source>
        <dbReference type="PROSITE" id="PS50850"/>
    </source>
</evidence>
<dbReference type="AlphaFoldDB" id="A0A3A2Z602"/>
<evidence type="ECO:0000256" key="8">
    <source>
        <dbReference type="SAM" id="Phobius"/>
    </source>
</evidence>
<feature type="transmembrane region" description="Helical" evidence="8">
    <location>
        <begin position="219"/>
        <end position="241"/>
    </location>
</feature>
<name>A0A3A2Z602_9EURO</name>
<dbReference type="FunFam" id="1.20.1250.20:FF:000057">
    <property type="entry name" value="MFS general substrate transporter"/>
    <property type="match status" value="1"/>
</dbReference>
<feature type="transmembrane region" description="Helical" evidence="8">
    <location>
        <begin position="150"/>
        <end position="173"/>
    </location>
</feature>
<comment type="similarity">
    <text evidence="2">Belongs to the major facilitator superfamily.</text>
</comment>
<feature type="transmembrane region" description="Helical" evidence="8">
    <location>
        <begin position="382"/>
        <end position="402"/>
    </location>
</feature>
<sequence length="513" mass="57615">MADEISRQNDRIEVQAEKEKTENVEHVAEQQNDNGIPYIDPARRPAIERRLKLKLDARCSVFVLIYIMNYLDRNNISAARLKGLQQDLNLNYNQYSTCLSILYVGYILMQVPSNMYMNSISRPSVYIAISMTLWGLVSTCSGLAKNFGHMVGIRFLLGFVEAAFLPGALLILSKWYTRKELTTRNAILFCGNLISNAFSSLIAAGVLSNMQGVLGHAAWRWLFWIEGAITMFIAICSGFILPDLPTNTGGFTEEERLVAQIRMMEDVGEADTDSEEQSPFTGLWMTLKDFKIYLMMLSFTAYVVGLSFNAFFPTLTGTLGFPYVPTLLMSAPPWVFSCIFSVINAWHADKTQEKIWHIYGPIIMGLIGFIICMSTLNTAARYVALFLQAGSYAGFIVFYSWISSSFPRPPAKRAVALALINAFSQLGNVAGSYVWDLKEDGYRKSYGIVTAMFGVTIIGFWGFRMILVNLNKKLEASEAAWDAEHADEQTGEVVFLDSADESLRMRKGFRYLV</sequence>
<feature type="transmembrane region" description="Helical" evidence="8">
    <location>
        <begin position="292"/>
        <end position="312"/>
    </location>
</feature>
<evidence type="ECO:0000313" key="11">
    <source>
        <dbReference type="Proteomes" id="UP000266188"/>
    </source>
</evidence>
<feature type="transmembrane region" description="Helical" evidence="8">
    <location>
        <begin position="358"/>
        <end position="376"/>
    </location>
</feature>
<comment type="caution">
    <text evidence="10">The sequence shown here is derived from an EMBL/GenBank/DDBJ whole genome shotgun (WGS) entry which is preliminary data.</text>
</comment>
<dbReference type="EMBL" id="MVGC01000810">
    <property type="protein sequence ID" value="RJE17613.1"/>
    <property type="molecule type" value="Genomic_DNA"/>
</dbReference>
<dbReference type="FunFam" id="1.20.1250.20:FF:000013">
    <property type="entry name" value="MFS general substrate transporter"/>
    <property type="match status" value="1"/>
</dbReference>
<keyword evidence="6 8" id="KW-0472">Membrane</keyword>
<dbReference type="PANTHER" id="PTHR43791">
    <property type="entry name" value="PERMEASE-RELATED"/>
    <property type="match status" value="1"/>
</dbReference>
<dbReference type="PROSITE" id="PS50850">
    <property type="entry name" value="MFS"/>
    <property type="match status" value="1"/>
</dbReference>
<feature type="region of interest" description="Disordered" evidence="7">
    <location>
        <begin position="1"/>
        <end position="26"/>
    </location>
</feature>
<feature type="transmembrane region" description="Helical" evidence="8">
    <location>
        <begin position="185"/>
        <end position="207"/>
    </location>
</feature>
<feature type="transmembrane region" description="Helical" evidence="8">
    <location>
        <begin position="446"/>
        <end position="467"/>
    </location>
</feature>
<evidence type="ECO:0000256" key="1">
    <source>
        <dbReference type="ARBA" id="ARBA00004141"/>
    </source>
</evidence>
<dbReference type="Pfam" id="PF07690">
    <property type="entry name" value="MFS_1"/>
    <property type="match status" value="1"/>
</dbReference>
<keyword evidence="4 8" id="KW-0812">Transmembrane</keyword>
<evidence type="ECO:0000256" key="2">
    <source>
        <dbReference type="ARBA" id="ARBA00008335"/>
    </source>
</evidence>
<dbReference type="Gene3D" id="1.20.1250.20">
    <property type="entry name" value="MFS general substrate transporter like domains"/>
    <property type="match status" value="2"/>
</dbReference>
<protein>
    <submittedName>
        <fullName evidence="10">Transporter</fullName>
    </submittedName>
</protein>
<dbReference type="InterPro" id="IPR036259">
    <property type="entry name" value="MFS_trans_sf"/>
</dbReference>
<evidence type="ECO:0000256" key="5">
    <source>
        <dbReference type="ARBA" id="ARBA00022989"/>
    </source>
</evidence>
<evidence type="ECO:0000313" key="10">
    <source>
        <dbReference type="EMBL" id="RJE17613.1"/>
    </source>
</evidence>
<keyword evidence="11" id="KW-1185">Reference proteome</keyword>
<dbReference type="GO" id="GO:0016020">
    <property type="term" value="C:membrane"/>
    <property type="evidence" value="ECO:0007669"/>
    <property type="project" value="UniProtKB-SubCell"/>
</dbReference>
<feature type="domain" description="Major facilitator superfamily (MFS) profile" evidence="9">
    <location>
        <begin position="58"/>
        <end position="472"/>
    </location>
</feature>
<keyword evidence="3" id="KW-0813">Transport</keyword>
<accession>A0A3A2Z602</accession>
<dbReference type="PANTHER" id="PTHR43791:SF6">
    <property type="entry name" value="TRANSPORTER, PUTATIVE (AFU_ORTHOLOGUE AFUA_1G16690)-RELATED"/>
    <property type="match status" value="1"/>
</dbReference>
<dbReference type="SUPFAM" id="SSF103473">
    <property type="entry name" value="MFS general substrate transporter"/>
    <property type="match status" value="1"/>
</dbReference>
<dbReference type="InterPro" id="IPR011701">
    <property type="entry name" value="MFS"/>
</dbReference>
<dbReference type="OrthoDB" id="2250022at2759"/>
<evidence type="ECO:0000256" key="7">
    <source>
        <dbReference type="SAM" id="MobiDB-lite"/>
    </source>
</evidence>
<keyword evidence="5 8" id="KW-1133">Transmembrane helix</keyword>
<feature type="transmembrane region" description="Helical" evidence="8">
    <location>
        <begin position="324"/>
        <end position="346"/>
    </location>
</feature>
<organism evidence="10 11">
    <name type="scientific">Aspergillus sclerotialis</name>
    <dbReference type="NCBI Taxonomy" id="2070753"/>
    <lineage>
        <taxon>Eukaryota</taxon>
        <taxon>Fungi</taxon>
        <taxon>Dikarya</taxon>
        <taxon>Ascomycota</taxon>
        <taxon>Pezizomycotina</taxon>
        <taxon>Eurotiomycetes</taxon>
        <taxon>Eurotiomycetidae</taxon>
        <taxon>Eurotiales</taxon>
        <taxon>Aspergillaceae</taxon>
        <taxon>Aspergillus</taxon>
        <taxon>Aspergillus subgen. Polypaecilum</taxon>
    </lineage>
</organism>
<dbReference type="InterPro" id="IPR020846">
    <property type="entry name" value="MFS_dom"/>
</dbReference>
<evidence type="ECO:0000256" key="6">
    <source>
        <dbReference type="ARBA" id="ARBA00023136"/>
    </source>
</evidence>
<dbReference type="Proteomes" id="UP000266188">
    <property type="component" value="Unassembled WGS sequence"/>
</dbReference>
<evidence type="ECO:0000256" key="4">
    <source>
        <dbReference type="ARBA" id="ARBA00022692"/>
    </source>
</evidence>
<proteinExistence type="inferred from homology"/>
<evidence type="ECO:0000256" key="3">
    <source>
        <dbReference type="ARBA" id="ARBA00022448"/>
    </source>
</evidence>
<dbReference type="GO" id="GO:0022857">
    <property type="term" value="F:transmembrane transporter activity"/>
    <property type="evidence" value="ECO:0007669"/>
    <property type="project" value="InterPro"/>
</dbReference>